<evidence type="ECO:0000313" key="2">
    <source>
        <dbReference type="Proteomes" id="UP000236173"/>
    </source>
</evidence>
<comment type="caution">
    <text evidence="1">The sequence shown here is derived from an EMBL/GenBank/DDBJ whole genome shotgun (WGS) entry which is preliminary data.</text>
</comment>
<accession>A0A2H5XG35</accession>
<dbReference type="EMBL" id="BEHT01000053">
    <property type="protein sequence ID" value="GBD00137.1"/>
    <property type="molecule type" value="Genomic_DNA"/>
</dbReference>
<gene>
    <name evidence="1" type="ORF">HRbin17_02674</name>
</gene>
<organism evidence="1 2">
    <name type="scientific">Candidatus Fervidibacter japonicus</name>
    <dbReference type="NCBI Taxonomy" id="2035412"/>
    <lineage>
        <taxon>Bacteria</taxon>
        <taxon>Candidatus Fervidibacterota</taxon>
        <taxon>Candidatus Fervidibacter</taxon>
    </lineage>
</organism>
<dbReference type="Proteomes" id="UP000236173">
    <property type="component" value="Unassembled WGS sequence"/>
</dbReference>
<name>A0A2H5XG35_9BACT</name>
<protein>
    <submittedName>
        <fullName evidence="1">Uncharacterized protein</fullName>
    </submittedName>
</protein>
<proteinExistence type="predicted"/>
<evidence type="ECO:0000313" key="1">
    <source>
        <dbReference type="EMBL" id="GBD00137.1"/>
    </source>
</evidence>
<sequence length="31" mass="3533">MNRSFVTERRGTRSFSPSAFLGALVQAYLNR</sequence>
<reference evidence="2" key="1">
    <citation type="submission" date="2017-09" db="EMBL/GenBank/DDBJ databases">
        <title>Metaegenomics of thermophilic ammonia-oxidizing enrichment culture.</title>
        <authorList>
            <person name="Kato S."/>
            <person name="Suzuki K."/>
        </authorList>
    </citation>
    <scope>NUCLEOTIDE SEQUENCE [LARGE SCALE GENOMIC DNA]</scope>
</reference>
<dbReference type="AlphaFoldDB" id="A0A2H5XG35"/>